<organism evidence="2 3">
    <name type="scientific">OM182 bacterium MED-G24</name>
    <dbReference type="NCBI Taxonomy" id="1986255"/>
    <lineage>
        <taxon>Bacteria</taxon>
        <taxon>Pseudomonadati</taxon>
        <taxon>Pseudomonadota</taxon>
        <taxon>Gammaproteobacteria</taxon>
        <taxon>OMG group</taxon>
        <taxon>OM182 clade</taxon>
    </lineage>
</organism>
<name>A0A2A5WL68_9GAMM</name>
<proteinExistence type="predicted"/>
<dbReference type="GO" id="GO:0016747">
    <property type="term" value="F:acyltransferase activity, transferring groups other than amino-acyl groups"/>
    <property type="evidence" value="ECO:0007669"/>
    <property type="project" value="InterPro"/>
</dbReference>
<dbReference type="InterPro" id="IPR000182">
    <property type="entry name" value="GNAT_dom"/>
</dbReference>
<evidence type="ECO:0000313" key="2">
    <source>
        <dbReference type="EMBL" id="PDH37161.1"/>
    </source>
</evidence>
<dbReference type="AlphaFoldDB" id="A0A2A5WL68"/>
<dbReference type="Pfam" id="PF00583">
    <property type="entry name" value="Acetyltransf_1"/>
    <property type="match status" value="1"/>
</dbReference>
<dbReference type="Proteomes" id="UP000219327">
    <property type="component" value="Unassembled WGS sequence"/>
</dbReference>
<dbReference type="SUPFAM" id="SSF55729">
    <property type="entry name" value="Acyl-CoA N-acyltransferases (Nat)"/>
    <property type="match status" value="1"/>
</dbReference>
<dbReference type="InterPro" id="IPR016181">
    <property type="entry name" value="Acyl_CoA_acyltransferase"/>
</dbReference>
<reference evidence="2 3" key="1">
    <citation type="submission" date="2017-08" db="EMBL/GenBank/DDBJ databases">
        <title>Fine stratification of microbial communities through a metagenomic profile of the photic zone.</title>
        <authorList>
            <person name="Haro-Moreno J.M."/>
            <person name="Lopez-Perez M."/>
            <person name="De La Torre J."/>
            <person name="Picazo A."/>
            <person name="Camacho A."/>
            <person name="Rodriguez-Valera F."/>
        </authorList>
    </citation>
    <scope>NUCLEOTIDE SEQUENCE [LARGE SCALE GENOMIC DNA]</scope>
    <source>
        <strain evidence="2">MED-G24</strain>
    </source>
</reference>
<gene>
    <name evidence="2" type="ORF">CNE99_08520</name>
</gene>
<dbReference type="EMBL" id="NTKD01000052">
    <property type="protein sequence ID" value="PDH37161.1"/>
    <property type="molecule type" value="Genomic_DNA"/>
</dbReference>
<sequence>MTSTEIRAVRLEELPTLLQLAHRIWHDHYPGIITVKQIDYMLALGYEPTVLERELAEGTRIDVLMHGANMIGFMSFGPAKAGNVKLHKCYLDVGAHVQGLGQQMLDHVAIASKDMGAQTLSLRVNKENRKPFRRMNAVVLRSLNRWLMTSATVSSWTTTPCPLPCSA</sequence>
<evidence type="ECO:0000259" key="1">
    <source>
        <dbReference type="Pfam" id="PF00583"/>
    </source>
</evidence>
<dbReference type="Gene3D" id="3.40.630.30">
    <property type="match status" value="1"/>
</dbReference>
<evidence type="ECO:0000313" key="3">
    <source>
        <dbReference type="Proteomes" id="UP000219327"/>
    </source>
</evidence>
<accession>A0A2A5WL68</accession>
<feature type="domain" description="N-acetyltransferase" evidence="1">
    <location>
        <begin position="61"/>
        <end position="129"/>
    </location>
</feature>
<protein>
    <recommendedName>
        <fullName evidence="1">N-acetyltransferase domain-containing protein</fullName>
    </recommendedName>
</protein>
<comment type="caution">
    <text evidence="2">The sequence shown here is derived from an EMBL/GenBank/DDBJ whole genome shotgun (WGS) entry which is preliminary data.</text>
</comment>